<reference evidence="3" key="1">
    <citation type="submission" date="2008-03" db="EMBL/GenBank/DDBJ databases">
        <title>Complete sequence of chromosome of Beijerinckia indica subsp. indica ATCC 9039.</title>
        <authorList>
            <consortium name="US DOE Joint Genome Institute"/>
            <person name="Copeland A."/>
            <person name="Lucas S."/>
            <person name="Lapidus A."/>
            <person name="Glavina del Rio T."/>
            <person name="Dalin E."/>
            <person name="Tice H."/>
            <person name="Bruce D."/>
            <person name="Goodwin L."/>
            <person name="Pitluck S."/>
            <person name="LaButti K."/>
            <person name="Schmutz J."/>
            <person name="Larimer F."/>
            <person name="Land M."/>
            <person name="Hauser L."/>
            <person name="Kyrpides N."/>
            <person name="Mikhailova N."/>
            <person name="Dunfield P.F."/>
            <person name="Dedysh S.N."/>
            <person name="Liesack W."/>
            <person name="Saw J.H."/>
            <person name="Alam M."/>
            <person name="Chen Y."/>
            <person name="Murrell J.C."/>
            <person name="Richardson P."/>
        </authorList>
    </citation>
    <scope>NUCLEOTIDE SEQUENCE [LARGE SCALE GENOMIC DNA]</scope>
    <source>
        <strain evidence="3">ATCC 9039 / DSM 1715 / NCIMB 8712</strain>
    </source>
</reference>
<keyword evidence="3" id="KW-1185">Reference proteome</keyword>
<evidence type="ECO:0000313" key="3">
    <source>
        <dbReference type="Proteomes" id="UP000001695"/>
    </source>
</evidence>
<dbReference type="Proteomes" id="UP000001695">
    <property type="component" value="Chromosome"/>
</dbReference>
<dbReference type="EMBL" id="CP001016">
    <property type="protein sequence ID" value="ACB96929.1"/>
    <property type="molecule type" value="Genomic_DNA"/>
</dbReference>
<dbReference type="OrthoDB" id="8449249at2"/>
<dbReference type="eggNOG" id="ENOG503327U">
    <property type="taxonomic scope" value="Bacteria"/>
</dbReference>
<dbReference type="KEGG" id="bid:Bind_3372"/>
<accession>B2IDZ8</accession>
<dbReference type="HOGENOM" id="CLU_152498_0_0_5"/>
<organism evidence="2 3">
    <name type="scientific">Beijerinckia indica subsp. indica (strain ATCC 9039 / DSM 1715 / NCIMB 8712)</name>
    <dbReference type="NCBI Taxonomy" id="395963"/>
    <lineage>
        <taxon>Bacteria</taxon>
        <taxon>Pseudomonadati</taxon>
        <taxon>Pseudomonadota</taxon>
        <taxon>Alphaproteobacteria</taxon>
        <taxon>Hyphomicrobiales</taxon>
        <taxon>Beijerinckiaceae</taxon>
        <taxon>Beijerinckia</taxon>
    </lineage>
</organism>
<reference evidence="2 3" key="2">
    <citation type="journal article" date="2010" name="J. Bacteriol.">
        <title>Complete genome sequence of Beijerinckia indica subsp. indica.</title>
        <authorList>
            <person name="Tamas I."/>
            <person name="Dedysh S.N."/>
            <person name="Liesack W."/>
            <person name="Stott M.B."/>
            <person name="Alam M."/>
            <person name="Murrell J.C."/>
            <person name="Dunfield P.F."/>
        </authorList>
    </citation>
    <scope>NUCLEOTIDE SEQUENCE [LARGE SCALE GENOMIC DNA]</scope>
    <source>
        <strain evidence="3">ATCC 9039 / DSM 1715 / NCIMB 8712</strain>
    </source>
</reference>
<feature type="transmembrane region" description="Helical" evidence="1">
    <location>
        <begin position="110"/>
        <end position="135"/>
    </location>
</feature>
<sequence length="138" mass="14812">MLASLIIGFLKGLIGPITQAISDIKIQALKSQVEGFQNAVQADTELGKAFLNAQIETNKIKLAQQASPGMRRITIGAGTIVLIYFGAIVGDSIGHFGWNIAKLPPPWDGYAWIILQSFVVLTPAQPLISAAAAWLSRR</sequence>
<gene>
    <name evidence="2" type="ordered locus">Bind_3372</name>
</gene>
<feature type="transmembrane region" description="Helical" evidence="1">
    <location>
        <begin position="73"/>
        <end position="98"/>
    </location>
</feature>
<proteinExistence type="predicted"/>
<keyword evidence="1" id="KW-0812">Transmembrane</keyword>
<dbReference type="RefSeq" id="WP_012386277.1">
    <property type="nucleotide sequence ID" value="NC_010581.1"/>
</dbReference>
<name>B2IDZ8_BEII9</name>
<evidence type="ECO:0000313" key="2">
    <source>
        <dbReference type="EMBL" id="ACB96929.1"/>
    </source>
</evidence>
<keyword evidence="1" id="KW-0472">Membrane</keyword>
<dbReference type="STRING" id="395963.Bind_3372"/>
<keyword evidence="1" id="KW-1133">Transmembrane helix</keyword>
<dbReference type="AlphaFoldDB" id="B2IDZ8"/>
<protein>
    <submittedName>
        <fullName evidence="2">Uncharacterized protein</fullName>
    </submittedName>
</protein>
<evidence type="ECO:0000256" key="1">
    <source>
        <dbReference type="SAM" id="Phobius"/>
    </source>
</evidence>